<accession>A0AAN6W6Q6</accession>
<dbReference type="AlphaFoldDB" id="A0AAN6W6Q6"/>
<protein>
    <submittedName>
        <fullName evidence="4">Ankyrin repeat-containing domain protein</fullName>
    </submittedName>
</protein>
<evidence type="ECO:0000313" key="5">
    <source>
        <dbReference type="Proteomes" id="UP001302321"/>
    </source>
</evidence>
<proteinExistence type="predicted"/>
<dbReference type="SUPFAM" id="SSF48403">
    <property type="entry name" value="Ankyrin repeat"/>
    <property type="match status" value="1"/>
</dbReference>
<keyword evidence="1" id="KW-0677">Repeat</keyword>
<dbReference type="InterPro" id="IPR036770">
    <property type="entry name" value="Ankyrin_rpt-contain_sf"/>
</dbReference>
<dbReference type="InterPro" id="IPR002110">
    <property type="entry name" value="Ankyrin_rpt"/>
</dbReference>
<name>A0AAN6W6Q6_9PEZI</name>
<dbReference type="Gene3D" id="1.25.40.20">
    <property type="entry name" value="Ankyrin repeat-containing domain"/>
    <property type="match status" value="1"/>
</dbReference>
<feature type="repeat" description="ANK" evidence="3">
    <location>
        <begin position="28"/>
        <end position="50"/>
    </location>
</feature>
<reference evidence="4" key="2">
    <citation type="submission" date="2023-05" db="EMBL/GenBank/DDBJ databases">
        <authorList>
            <consortium name="Lawrence Berkeley National Laboratory"/>
            <person name="Steindorff A."/>
            <person name="Hensen N."/>
            <person name="Bonometti L."/>
            <person name="Westerberg I."/>
            <person name="Brannstrom I.O."/>
            <person name="Guillou S."/>
            <person name="Cros-Aarteil S."/>
            <person name="Calhoun S."/>
            <person name="Haridas S."/>
            <person name="Kuo A."/>
            <person name="Mondo S."/>
            <person name="Pangilinan J."/>
            <person name="Riley R."/>
            <person name="Labutti K."/>
            <person name="Andreopoulos B."/>
            <person name="Lipzen A."/>
            <person name="Chen C."/>
            <person name="Yanf M."/>
            <person name="Daum C."/>
            <person name="Ng V."/>
            <person name="Clum A."/>
            <person name="Ohm R."/>
            <person name="Martin F."/>
            <person name="Silar P."/>
            <person name="Natvig D."/>
            <person name="Lalanne C."/>
            <person name="Gautier V."/>
            <person name="Ament-Velasquez S.L."/>
            <person name="Kruys A."/>
            <person name="Hutchinson M.I."/>
            <person name="Powell A.J."/>
            <person name="Barry K."/>
            <person name="Miller A.N."/>
            <person name="Grigoriev I.V."/>
            <person name="Debuchy R."/>
            <person name="Gladieux P."/>
            <person name="Thoren M.H."/>
            <person name="Johannesson H."/>
        </authorList>
    </citation>
    <scope>NUCLEOTIDE SEQUENCE</scope>
    <source>
        <strain evidence="4">CBS 892.96</strain>
    </source>
</reference>
<comment type="caution">
    <text evidence="4">The sequence shown here is derived from an EMBL/GenBank/DDBJ whole genome shotgun (WGS) entry which is preliminary data.</text>
</comment>
<dbReference type="EMBL" id="MU866205">
    <property type="protein sequence ID" value="KAK4176186.1"/>
    <property type="molecule type" value="Genomic_DNA"/>
</dbReference>
<dbReference type="PANTHER" id="PTHR24126">
    <property type="entry name" value="ANKYRIN REPEAT, PH AND SEC7 DOMAIN CONTAINING PROTEIN SECG-RELATED"/>
    <property type="match status" value="1"/>
</dbReference>
<evidence type="ECO:0000256" key="2">
    <source>
        <dbReference type="ARBA" id="ARBA00023043"/>
    </source>
</evidence>
<sequence>MASKEDHLDVVTVLLEHGVNVWVKHESDWATPLHCASFRAHLEVVQLLLQSRDQALAGHSVADVDAKTKHGNTTLSLAIRNGHGGVTGSTG</sequence>
<keyword evidence="2 3" id="KW-0040">ANK repeat</keyword>
<dbReference type="Pfam" id="PF13637">
    <property type="entry name" value="Ank_4"/>
    <property type="match status" value="1"/>
</dbReference>
<reference evidence="4" key="1">
    <citation type="journal article" date="2023" name="Mol. Phylogenet. Evol.">
        <title>Genome-scale phylogeny and comparative genomics of the fungal order Sordariales.</title>
        <authorList>
            <person name="Hensen N."/>
            <person name="Bonometti L."/>
            <person name="Westerberg I."/>
            <person name="Brannstrom I.O."/>
            <person name="Guillou S."/>
            <person name="Cros-Aarteil S."/>
            <person name="Calhoun S."/>
            <person name="Haridas S."/>
            <person name="Kuo A."/>
            <person name="Mondo S."/>
            <person name="Pangilinan J."/>
            <person name="Riley R."/>
            <person name="LaButti K."/>
            <person name="Andreopoulos B."/>
            <person name="Lipzen A."/>
            <person name="Chen C."/>
            <person name="Yan M."/>
            <person name="Daum C."/>
            <person name="Ng V."/>
            <person name="Clum A."/>
            <person name="Steindorff A."/>
            <person name="Ohm R.A."/>
            <person name="Martin F."/>
            <person name="Silar P."/>
            <person name="Natvig D.O."/>
            <person name="Lalanne C."/>
            <person name="Gautier V."/>
            <person name="Ament-Velasquez S.L."/>
            <person name="Kruys A."/>
            <person name="Hutchinson M.I."/>
            <person name="Powell A.J."/>
            <person name="Barry K."/>
            <person name="Miller A.N."/>
            <person name="Grigoriev I.V."/>
            <person name="Debuchy R."/>
            <person name="Gladieux P."/>
            <person name="Hiltunen Thoren M."/>
            <person name="Johannesson H."/>
        </authorList>
    </citation>
    <scope>NUCLEOTIDE SEQUENCE</scope>
    <source>
        <strain evidence="4">CBS 892.96</strain>
    </source>
</reference>
<gene>
    <name evidence="4" type="ORF">QBC36DRAFT_329760</name>
</gene>
<keyword evidence="5" id="KW-1185">Reference proteome</keyword>
<organism evidence="4 5">
    <name type="scientific">Triangularia setosa</name>
    <dbReference type="NCBI Taxonomy" id="2587417"/>
    <lineage>
        <taxon>Eukaryota</taxon>
        <taxon>Fungi</taxon>
        <taxon>Dikarya</taxon>
        <taxon>Ascomycota</taxon>
        <taxon>Pezizomycotina</taxon>
        <taxon>Sordariomycetes</taxon>
        <taxon>Sordariomycetidae</taxon>
        <taxon>Sordariales</taxon>
        <taxon>Podosporaceae</taxon>
        <taxon>Triangularia</taxon>
    </lineage>
</organism>
<evidence type="ECO:0000256" key="1">
    <source>
        <dbReference type="ARBA" id="ARBA00022737"/>
    </source>
</evidence>
<dbReference type="Proteomes" id="UP001302321">
    <property type="component" value="Unassembled WGS sequence"/>
</dbReference>
<evidence type="ECO:0000256" key="3">
    <source>
        <dbReference type="PROSITE-ProRule" id="PRU00023"/>
    </source>
</evidence>
<evidence type="ECO:0000313" key="4">
    <source>
        <dbReference type="EMBL" id="KAK4176186.1"/>
    </source>
</evidence>
<dbReference type="PANTHER" id="PTHR24126:SF14">
    <property type="entry name" value="ANK_REP_REGION DOMAIN-CONTAINING PROTEIN"/>
    <property type="match status" value="1"/>
</dbReference>
<dbReference type="PROSITE" id="PS50088">
    <property type="entry name" value="ANK_REPEAT"/>
    <property type="match status" value="1"/>
</dbReference>
<dbReference type="PROSITE" id="PS50297">
    <property type="entry name" value="ANK_REP_REGION"/>
    <property type="match status" value="1"/>
</dbReference>